<gene>
    <name evidence="1" type="ORF">BLNAU_5365</name>
</gene>
<evidence type="ECO:0000313" key="1">
    <source>
        <dbReference type="EMBL" id="KAK2959587.1"/>
    </source>
</evidence>
<comment type="caution">
    <text evidence="1">The sequence shown here is derived from an EMBL/GenBank/DDBJ whole genome shotgun (WGS) entry which is preliminary data.</text>
</comment>
<accession>A0ABQ9Y788</accession>
<sequence>MNDQPLKFVCGHLIKKYPFETVPEKAVVFRSLVATLKLQPALDDSLEAKAVKFLESVAPPTIESGDDFLNNVESSSDHNLTDFVQSIVVLISSASHTITTAAMKMLKNLINSCSFRYLRALIRADLVPQLVVTLSPQSLSFPKSQDIHTCLLLTFGKSFSLTIYFFDEEIGVNRHDKQQAVCETVLKQVLFPSEKYIRYLCVNRCSIVDGEQSKRFLVLLSRILQTSRYHQPTMDFVLHMPLFFTIPSCLTIFEANLAIWYFLQISIDSQREWSRTKGTERHMLKKLHQMLRMEGFEDVLDERLRRPQRDSFGFQCVDESIKLSNLHGMNLSQ</sequence>
<evidence type="ECO:0000313" key="2">
    <source>
        <dbReference type="Proteomes" id="UP001281761"/>
    </source>
</evidence>
<dbReference type="Proteomes" id="UP001281761">
    <property type="component" value="Unassembled WGS sequence"/>
</dbReference>
<proteinExistence type="predicted"/>
<reference evidence="1 2" key="1">
    <citation type="journal article" date="2022" name="bioRxiv">
        <title>Genomics of Preaxostyla Flagellates Illuminates Evolutionary Transitions and the Path Towards Mitochondrial Loss.</title>
        <authorList>
            <person name="Novak L.V.F."/>
            <person name="Treitli S.C."/>
            <person name="Pyrih J."/>
            <person name="Halakuc P."/>
            <person name="Pipaliya S.V."/>
            <person name="Vacek V."/>
            <person name="Brzon O."/>
            <person name="Soukal P."/>
            <person name="Eme L."/>
            <person name="Dacks J.B."/>
            <person name="Karnkowska A."/>
            <person name="Elias M."/>
            <person name="Hampl V."/>
        </authorList>
    </citation>
    <scope>NUCLEOTIDE SEQUENCE [LARGE SCALE GENOMIC DNA]</scope>
    <source>
        <strain evidence="1">NAU3</strain>
        <tissue evidence="1">Gut</tissue>
    </source>
</reference>
<organism evidence="1 2">
    <name type="scientific">Blattamonas nauphoetae</name>
    <dbReference type="NCBI Taxonomy" id="2049346"/>
    <lineage>
        <taxon>Eukaryota</taxon>
        <taxon>Metamonada</taxon>
        <taxon>Preaxostyla</taxon>
        <taxon>Oxymonadida</taxon>
        <taxon>Blattamonas</taxon>
    </lineage>
</organism>
<name>A0ABQ9Y788_9EUKA</name>
<protein>
    <submittedName>
        <fullName evidence="1">Uncharacterized protein</fullName>
    </submittedName>
</protein>
<keyword evidence="2" id="KW-1185">Reference proteome</keyword>
<dbReference type="EMBL" id="JARBJD010000028">
    <property type="protein sequence ID" value="KAK2959587.1"/>
    <property type="molecule type" value="Genomic_DNA"/>
</dbReference>